<feature type="transmembrane region" description="Helical" evidence="11">
    <location>
        <begin position="300"/>
        <end position="322"/>
    </location>
</feature>
<dbReference type="GO" id="GO:0004930">
    <property type="term" value="F:G protein-coupled receptor activity"/>
    <property type="evidence" value="ECO:0007669"/>
    <property type="project" value="UniProtKB-KW"/>
</dbReference>
<dbReference type="PROSITE" id="PS50262">
    <property type="entry name" value="G_PROTEIN_RECEP_F1_2"/>
    <property type="match status" value="1"/>
</dbReference>
<protein>
    <submittedName>
        <fullName evidence="13">Gprotein coupled receptor 161like [Aplysia californica]</fullName>
    </submittedName>
</protein>
<feature type="transmembrane region" description="Helical" evidence="11">
    <location>
        <begin position="334"/>
        <end position="354"/>
    </location>
</feature>
<feature type="transmembrane region" description="Helical" evidence="11">
    <location>
        <begin position="187"/>
        <end position="206"/>
    </location>
</feature>
<dbReference type="Pfam" id="PF00001">
    <property type="entry name" value="7tm_1"/>
    <property type="match status" value="1"/>
</dbReference>
<keyword evidence="9" id="KW-0807">Transducer</keyword>
<dbReference type="Gene3D" id="1.20.1070.10">
    <property type="entry name" value="Rhodopsin 7-helix transmembrane proteins"/>
    <property type="match status" value="1"/>
</dbReference>
<dbReference type="PRINTS" id="PR00237">
    <property type="entry name" value="GPCRRHODOPSN"/>
</dbReference>
<keyword evidence="3" id="KW-1003">Cell membrane</keyword>
<dbReference type="InterPro" id="IPR000276">
    <property type="entry name" value="GPCR_Rhodpsn"/>
</dbReference>
<dbReference type="OrthoDB" id="5980076at2759"/>
<organism evidence="13">
    <name type="scientific">Lepeophtheirus salmonis</name>
    <name type="common">Salmon louse</name>
    <name type="synonym">Caligus salmonis</name>
    <dbReference type="NCBI Taxonomy" id="72036"/>
    <lineage>
        <taxon>Eukaryota</taxon>
        <taxon>Metazoa</taxon>
        <taxon>Ecdysozoa</taxon>
        <taxon>Arthropoda</taxon>
        <taxon>Crustacea</taxon>
        <taxon>Multicrustacea</taxon>
        <taxon>Hexanauplia</taxon>
        <taxon>Copepoda</taxon>
        <taxon>Siphonostomatoida</taxon>
        <taxon>Caligidae</taxon>
        <taxon>Lepeophtheirus</taxon>
    </lineage>
</organism>
<dbReference type="PANTHER" id="PTHR22752">
    <property type="entry name" value="G PROTEIN-COUPLED RECEPTOR"/>
    <property type="match status" value="1"/>
</dbReference>
<keyword evidence="6" id="KW-0297">G-protein coupled receptor</keyword>
<evidence type="ECO:0000259" key="12">
    <source>
        <dbReference type="PROSITE" id="PS50262"/>
    </source>
</evidence>
<evidence type="ECO:0000256" key="4">
    <source>
        <dbReference type="ARBA" id="ARBA00022692"/>
    </source>
</evidence>
<feature type="transmembrane region" description="Helical" evidence="11">
    <location>
        <begin position="67"/>
        <end position="92"/>
    </location>
</feature>
<proteinExistence type="inferred from homology"/>
<feature type="transmembrane region" description="Helical" evidence="11">
    <location>
        <begin position="29"/>
        <end position="55"/>
    </location>
</feature>
<evidence type="ECO:0000256" key="3">
    <source>
        <dbReference type="ARBA" id="ARBA00022475"/>
    </source>
</evidence>
<dbReference type="PANTHER" id="PTHR22752:SF1">
    <property type="entry name" value="G-PROTEIN COUPLED RECEPTOR 176"/>
    <property type="match status" value="1"/>
</dbReference>
<keyword evidence="5 11" id="KW-1133">Transmembrane helix</keyword>
<evidence type="ECO:0000256" key="7">
    <source>
        <dbReference type="ARBA" id="ARBA00023136"/>
    </source>
</evidence>
<accession>A0A0K2UEB4</accession>
<dbReference type="SUPFAM" id="SSF81321">
    <property type="entry name" value="Family A G protein-coupled receptor-like"/>
    <property type="match status" value="1"/>
</dbReference>
<dbReference type="InterPro" id="IPR017452">
    <property type="entry name" value="GPCR_Rhodpsn_7TM"/>
</dbReference>
<evidence type="ECO:0000256" key="10">
    <source>
        <dbReference type="SAM" id="MobiDB-lite"/>
    </source>
</evidence>
<keyword evidence="8 13" id="KW-0675">Receptor</keyword>
<dbReference type="EMBL" id="HACA01019009">
    <property type="protein sequence ID" value="CDW36370.1"/>
    <property type="molecule type" value="Transcribed_RNA"/>
</dbReference>
<comment type="similarity">
    <text evidence="2">Belongs to the G-protein coupled receptor 1 family.</text>
</comment>
<dbReference type="AlphaFoldDB" id="A0A0K2UEB4"/>
<evidence type="ECO:0000256" key="11">
    <source>
        <dbReference type="SAM" id="Phobius"/>
    </source>
</evidence>
<dbReference type="CDD" id="cd00637">
    <property type="entry name" value="7tm_classA_rhodopsin-like"/>
    <property type="match status" value="1"/>
</dbReference>
<keyword evidence="7 11" id="KW-0472">Membrane</keyword>
<name>A0A0K2UEB4_LEPSM</name>
<keyword evidence="4 11" id="KW-0812">Transmembrane</keyword>
<evidence type="ECO:0000256" key="2">
    <source>
        <dbReference type="ARBA" id="ARBA00010663"/>
    </source>
</evidence>
<comment type="subcellular location">
    <subcellularLocation>
        <location evidence="1">Cell membrane</location>
        <topology evidence="1">Multi-pass membrane protein</topology>
    </subcellularLocation>
</comment>
<evidence type="ECO:0000313" key="13">
    <source>
        <dbReference type="EMBL" id="CDW36370.1"/>
    </source>
</evidence>
<dbReference type="GO" id="GO:0005886">
    <property type="term" value="C:plasma membrane"/>
    <property type="evidence" value="ECO:0007669"/>
    <property type="project" value="UniProtKB-SubCell"/>
</dbReference>
<reference evidence="13" key="1">
    <citation type="submission" date="2014-05" db="EMBL/GenBank/DDBJ databases">
        <authorList>
            <person name="Chronopoulou M."/>
        </authorList>
    </citation>
    <scope>NUCLEOTIDE SEQUENCE</scope>
    <source>
        <tissue evidence="13">Whole organism</tissue>
    </source>
</reference>
<evidence type="ECO:0000256" key="8">
    <source>
        <dbReference type="ARBA" id="ARBA00023170"/>
    </source>
</evidence>
<evidence type="ECO:0000256" key="1">
    <source>
        <dbReference type="ARBA" id="ARBA00004651"/>
    </source>
</evidence>
<sequence>SFSPSFKELHSSVEDQDEDDEFSSNGKRIAFVILLSICFILSIILNSILLVVFARRRSFRKEISNRLLMNLIVLNCFSTLVLDPLFFLDIFLTSSLSDSIICGLSSFISVGVAAISMYSQFLIALDQYMAVVTPLKYTNRVNRIRCVLLCASAWVWGLLCGLAFSFTSEIKIFESSCKSDRLDLAPNFLNCLFNFIFPLSGLIIFYRRIFTAARDNTIRTRRNSSIDGLSASNNNINLLTPNSPCLIVEDSSSSNNNNNNSNNNTLKASMKTKITHASAVTLNLILHPESTLDGGKAAKIILLSLNAICITWVPFFFVHFIVSATSKTTSSWLLPLSMISVASAPVLSPILYAFRSRRVRKEIRLAFRGTGQTESFGGNGFNYFNSTNSTGKKMRRLRSFSCPQLLITSFEDQPIHLEVKSKSIFSNNDGDVRNLFKKAIFQQRFNNSHGDDLSKRRSTLPVPDETHGMIPNVCSFPTSLEYANSLSPRLSRRRN</sequence>
<feature type="region of interest" description="Disordered" evidence="10">
    <location>
        <begin position="1"/>
        <end position="21"/>
    </location>
</feature>
<feature type="non-terminal residue" evidence="13">
    <location>
        <position position="1"/>
    </location>
</feature>
<feature type="transmembrane region" description="Helical" evidence="11">
    <location>
        <begin position="104"/>
        <end position="125"/>
    </location>
</feature>
<feature type="domain" description="G-protein coupled receptors family 1 profile" evidence="12">
    <location>
        <begin position="45"/>
        <end position="352"/>
    </location>
</feature>
<evidence type="ECO:0000256" key="9">
    <source>
        <dbReference type="ARBA" id="ARBA00023224"/>
    </source>
</evidence>
<dbReference type="SMR" id="A0A0K2UEB4"/>
<evidence type="ECO:0000256" key="5">
    <source>
        <dbReference type="ARBA" id="ARBA00022989"/>
    </source>
</evidence>
<evidence type="ECO:0000256" key="6">
    <source>
        <dbReference type="ARBA" id="ARBA00023040"/>
    </source>
</evidence>
<feature type="transmembrane region" description="Helical" evidence="11">
    <location>
        <begin position="146"/>
        <end position="167"/>
    </location>
</feature>